<accession>A0A4P8IZY9</accession>
<dbReference type="AlphaFoldDB" id="A0A4P8IZY9"/>
<dbReference type="OrthoDB" id="183263at2"/>
<reference evidence="7 8" key="1">
    <citation type="submission" date="2019-05" db="EMBL/GenBank/DDBJ databases">
        <title>Burkholderia sp. DHOD12, isolated from subtropical forest soil.</title>
        <authorList>
            <person name="Gao Z.-H."/>
            <person name="Qiu L.-H."/>
        </authorList>
    </citation>
    <scope>NUCLEOTIDE SEQUENCE [LARGE SCALE GENOMIC DNA]</scope>
    <source>
        <strain evidence="7 8">DHOD12</strain>
    </source>
</reference>
<keyword evidence="4 5" id="KW-0472">Membrane</keyword>
<dbReference type="PANTHER" id="PTHR23508:SF10">
    <property type="entry name" value="CARBOXYLIC ACID TRANSPORTER PROTEIN HOMOLOG"/>
    <property type="match status" value="1"/>
</dbReference>
<evidence type="ECO:0000256" key="2">
    <source>
        <dbReference type="ARBA" id="ARBA00022692"/>
    </source>
</evidence>
<dbReference type="Gene3D" id="1.20.1250.20">
    <property type="entry name" value="MFS general substrate transporter like domains"/>
    <property type="match status" value="2"/>
</dbReference>
<feature type="transmembrane region" description="Helical" evidence="5">
    <location>
        <begin position="402"/>
        <end position="426"/>
    </location>
</feature>
<evidence type="ECO:0000313" key="8">
    <source>
        <dbReference type="Proteomes" id="UP000298656"/>
    </source>
</evidence>
<dbReference type="InterPro" id="IPR020846">
    <property type="entry name" value="MFS_dom"/>
</dbReference>
<feature type="transmembrane region" description="Helical" evidence="5">
    <location>
        <begin position="341"/>
        <end position="365"/>
    </location>
</feature>
<sequence length="438" mass="47330">MNSTGAVETTRAAHATSTDMPRLQRYVTLSGSWGAWLFDALDATVFGFVILAISHTFSATLADVVSTVAWFLLATGIGGFFLGNISDKIGRKRTLLISVLTYGTGTLLCGFAHSIAELNVYRFAVGIGVGGLWSAAVALVSEIWPPSGRAKAIAVMQTGWSGGSLLAAIFAWTLLDASNPDSWRRLFMLSAVPAYCVAVYIFFFVKESPVWLANREFLKNHASKRNLLQIFQPQYRRTTLLALTISILGMYGYWIITTFTPTYLQFVLHVRIDQAPVFLVWTGIGATLGYLAYGSLAERFGRRAAFAGFFIGIAIAVPVFAYGATMIPLTNGKLEFNAHNIVIIGALSALLGFFTGYFSGFGAWYAELFPTSIRSTAAGFCFNFGRVGAIAGIKLVPALIPLIGFTTTYCIASIAYVTAAILVFTLRETQGVQLTSGN</sequence>
<dbReference type="GO" id="GO:0046943">
    <property type="term" value="F:carboxylic acid transmembrane transporter activity"/>
    <property type="evidence" value="ECO:0007669"/>
    <property type="project" value="TreeGrafter"/>
</dbReference>
<keyword evidence="2 5" id="KW-0812">Transmembrane</keyword>
<feature type="transmembrane region" description="Helical" evidence="5">
    <location>
        <begin position="33"/>
        <end position="53"/>
    </location>
</feature>
<evidence type="ECO:0000256" key="4">
    <source>
        <dbReference type="ARBA" id="ARBA00023136"/>
    </source>
</evidence>
<dbReference type="InterPro" id="IPR005829">
    <property type="entry name" value="Sugar_transporter_CS"/>
</dbReference>
<dbReference type="PANTHER" id="PTHR23508">
    <property type="entry name" value="CARBOXYLIC ACID TRANSPORTER PROTEIN HOMOLOG"/>
    <property type="match status" value="1"/>
</dbReference>
<evidence type="ECO:0000259" key="6">
    <source>
        <dbReference type="PROSITE" id="PS50850"/>
    </source>
</evidence>
<evidence type="ECO:0000256" key="3">
    <source>
        <dbReference type="ARBA" id="ARBA00022989"/>
    </source>
</evidence>
<dbReference type="InterPro" id="IPR011701">
    <property type="entry name" value="MFS"/>
</dbReference>
<gene>
    <name evidence="7" type="ORF">FAZ95_29365</name>
</gene>
<comment type="subcellular location">
    <subcellularLocation>
        <location evidence="1">Membrane</location>
        <topology evidence="1">Multi-pass membrane protein</topology>
    </subcellularLocation>
</comment>
<keyword evidence="3 5" id="KW-1133">Transmembrane helix</keyword>
<evidence type="ECO:0000313" key="7">
    <source>
        <dbReference type="EMBL" id="QCP53183.1"/>
    </source>
</evidence>
<dbReference type="PROSITE" id="PS00216">
    <property type="entry name" value="SUGAR_TRANSPORT_1"/>
    <property type="match status" value="1"/>
</dbReference>
<feature type="transmembrane region" description="Helical" evidence="5">
    <location>
        <begin position="305"/>
        <end position="329"/>
    </location>
</feature>
<protein>
    <submittedName>
        <fullName evidence="7">MFS transporter</fullName>
    </submittedName>
</protein>
<dbReference type="PROSITE" id="PS50850">
    <property type="entry name" value="MFS"/>
    <property type="match status" value="1"/>
</dbReference>
<keyword evidence="8" id="KW-1185">Reference proteome</keyword>
<feature type="domain" description="Major facilitator superfamily (MFS) profile" evidence="6">
    <location>
        <begin position="28"/>
        <end position="430"/>
    </location>
</feature>
<dbReference type="SUPFAM" id="SSF103473">
    <property type="entry name" value="MFS general substrate transporter"/>
    <property type="match status" value="1"/>
</dbReference>
<evidence type="ECO:0000256" key="1">
    <source>
        <dbReference type="ARBA" id="ARBA00004141"/>
    </source>
</evidence>
<dbReference type="EMBL" id="CP040078">
    <property type="protein sequence ID" value="QCP53183.1"/>
    <property type="molecule type" value="Genomic_DNA"/>
</dbReference>
<proteinExistence type="predicted"/>
<dbReference type="Pfam" id="PF07690">
    <property type="entry name" value="MFS_1"/>
    <property type="match status" value="1"/>
</dbReference>
<evidence type="ECO:0000256" key="5">
    <source>
        <dbReference type="SAM" id="Phobius"/>
    </source>
</evidence>
<dbReference type="GO" id="GO:0005886">
    <property type="term" value="C:plasma membrane"/>
    <property type="evidence" value="ECO:0007669"/>
    <property type="project" value="TreeGrafter"/>
</dbReference>
<feature type="transmembrane region" description="Helical" evidence="5">
    <location>
        <begin position="121"/>
        <end position="140"/>
    </location>
</feature>
<feature type="transmembrane region" description="Helical" evidence="5">
    <location>
        <begin position="59"/>
        <end position="82"/>
    </location>
</feature>
<feature type="transmembrane region" description="Helical" evidence="5">
    <location>
        <begin position="186"/>
        <end position="205"/>
    </location>
</feature>
<feature type="transmembrane region" description="Helical" evidence="5">
    <location>
        <begin position="238"/>
        <end position="256"/>
    </location>
</feature>
<dbReference type="InterPro" id="IPR036259">
    <property type="entry name" value="MFS_trans_sf"/>
</dbReference>
<dbReference type="RefSeq" id="WP_137335953.1">
    <property type="nucleotide sequence ID" value="NZ_CP040078.1"/>
</dbReference>
<organism evidence="7 8">
    <name type="scientific">Trinickia violacea</name>
    <dbReference type="NCBI Taxonomy" id="2571746"/>
    <lineage>
        <taxon>Bacteria</taxon>
        <taxon>Pseudomonadati</taxon>
        <taxon>Pseudomonadota</taxon>
        <taxon>Betaproteobacteria</taxon>
        <taxon>Burkholderiales</taxon>
        <taxon>Burkholderiaceae</taxon>
        <taxon>Trinickia</taxon>
    </lineage>
</organism>
<dbReference type="KEGG" id="tvl:FAZ95_29365"/>
<dbReference type="Proteomes" id="UP000298656">
    <property type="component" value="Chromosome 2"/>
</dbReference>
<feature type="transmembrane region" description="Helical" evidence="5">
    <location>
        <begin position="94"/>
        <end position="115"/>
    </location>
</feature>
<feature type="transmembrane region" description="Helical" evidence="5">
    <location>
        <begin position="276"/>
        <end position="293"/>
    </location>
</feature>
<feature type="transmembrane region" description="Helical" evidence="5">
    <location>
        <begin position="152"/>
        <end position="174"/>
    </location>
</feature>
<feature type="transmembrane region" description="Helical" evidence="5">
    <location>
        <begin position="377"/>
        <end position="396"/>
    </location>
</feature>
<name>A0A4P8IZY9_9BURK</name>